<protein>
    <submittedName>
        <fullName evidence="2">Uncharacterized protein</fullName>
    </submittedName>
</protein>
<name>A0ABD3X3A2_SINWO</name>
<gene>
    <name evidence="2" type="ORF">ACJMK2_031614</name>
</gene>
<dbReference type="Proteomes" id="UP001634394">
    <property type="component" value="Unassembled WGS sequence"/>
</dbReference>
<evidence type="ECO:0000313" key="2">
    <source>
        <dbReference type="EMBL" id="KAL3879313.1"/>
    </source>
</evidence>
<accession>A0ABD3X3A2</accession>
<reference evidence="2 3" key="1">
    <citation type="submission" date="2024-11" db="EMBL/GenBank/DDBJ databases">
        <title>Chromosome-level genome assembly of the freshwater bivalve Anodonta woodiana.</title>
        <authorList>
            <person name="Chen X."/>
        </authorList>
    </citation>
    <scope>NUCLEOTIDE SEQUENCE [LARGE SCALE GENOMIC DNA]</scope>
    <source>
        <strain evidence="2">MN2024</strain>
        <tissue evidence="2">Gills</tissue>
    </source>
</reference>
<dbReference type="EMBL" id="JBJQND010000004">
    <property type="protein sequence ID" value="KAL3879313.1"/>
    <property type="molecule type" value="Genomic_DNA"/>
</dbReference>
<proteinExistence type="predicted"/>
<keyword evidence="1" id="KW-0175">Coiled coil</keyword>
<sequence length="266" mass="31055">MTRRWDGTDTFPPVNRNVSNVQRIHLLEADLAEIQQDTEKLLVEAANLRGYIDMKRVGVQLDWKGRNVVELDYRQVYVEALKKIEQQLKQYQSDSHDCVCRSSDGRVPDTKLKGKDLMLSDLINKYISLERKTKELTSRLPEITSNRNLYTEAAQSKSLLKQQLAECRGKIAEYRDKLAVMETKLPGVLTYSARTNERERELLQHKIGVLEKELVEVRRDRKEMEEFLRRKNSELRNISDTTHLLHRQIYIAKATAKLNQSEADRT</sequence>
<organism evidence="2 3">
    <name type="scientific">Sinanodonta woodiana</name>
    <name type="common">Chinese pond mussel</name>
    <name type="synonym">Anodonta woodiana</name>
    <dbReference type="NCBI Taxonomy" id="1069815"/>
    <lineage>
        <taxon>Eukaryota</taxon>
        <taxon>Metazoa</taxon>
        <taxon>Spiralia</taxon>
        <taxon>Lophotrochozoa</taxon>
        <taxon>Mollusca</taxon>
        <taxon>Bivalvia</taxon>
        <taxon>Autobranchia</taxon>
        <taxon>Heteroconchia</taxon>
        <taxon>Palaeoheterodonta</taxon>
        <taxon>Unionida</taxon>
        <taxon>Unionoidea</taxon>
        <taxon>Unionidae</taxon>
        <taxon>Unioninae</taxon>
        <taxon>Sinanodonta</taxon>
    </lineage>
</organism>
<evidence type="ECO:0000256" key="1">
    <source>
        <dbReference type="SAM" id="Coils"/>
    </source>
</evidence>
<dbReference type="AlphaFoldDB" id="A0ABD3X3A2"/>
<feature type="coiled-coil region" evidence="1">
    <location>
        <begin position="119"/>
        <end position="220"/>
    </location>
</feature>
<keyword evidence="3" id="KW-1185">Reference proteome</keyword>
<evidence type="ECO:0000313" key="3">
    <source>
        <dbReference type="Proteomes" id="UP001634394"/>
    </source>
</evidence>
<comment type="caution">
    <text evidence="2">The sequence shown here is derived from an EMBL/GenBank/DDBJ whole genome shotgun (WGS) entry which is preliminary data.</text>
</comment>
<feature type="non-terminal residue" evidence="2">
    <location>
        <position position="266"/>
    </location>
</feature>